<accession>A0A816PTI4</accession>
<organism evidence="2">
    <name type="scientific">Brassica napus</name>
    <name type="common">Rape</name>
    <dbReference type="NCBI Taxonomy" id="3708"/>
    <lineage>
        <taxon>Eukaryota</taxon>
        <taxon>Viridiplantae</taxon>
        <taxon>Streptophyta</taxon>
        <taxon>Embryophyta</taxon>
        <taxon>Tracheophyta</taxon>
        <taxon>Spermatophyta</taxon>
        <taxon>Magnoliopsida</taxon>
        <taxon>eudicotyledons</taxon>
        <taxon>Gunneridae</taxon>
        <taxon>Pentapetalae</taxon>
        <taxon>rosids</taxon>
        <taxon>malvids</taxon>
        <taxon>Brassicales</taxon>
        <taxon>Brassicaceae</taxon>
        <taxon>Brassiceae</taxon>
        <taxon>Brassica</taxon>
    </lineage>
</organism>
<dbReference type="Proteomes" id="UP001295469">
    <property type="component" value="Chromosome A09"/>
</dbReference>
<dbReference type="InterPro" id="IPR000555">
    <property type="entry name" value="JAMM/MPN+_dom"/>
</dbReference>
<evidence type="ECO:0000313" key="2">
    <source>
        <dbReference type="EMBL" id="CAF2051932.1"/>
    </source>
</evidence>
<dbReference type="EMBL" id="HG994363">
    <property type="protein sequence ID" value="CAF2051932.1"/>
    <property type="molecule type" value="Genomic_DNA"/>
</dbReference>
<dbReference type="SMR" id="A0A816PTI4"/>
<feature type="domain" description="JAB1/MPN/MOV34 metalloenzyme" evidence="1">
    <location>
        <begin position="3"/>
        <end position="104"/>
    </location>
</feature>
<reference evidence="2" key="1">
    <citation type="submission" date="2021-01" db="EMBL/GenBank/DDBJ databases">
        <authorList>
            <consortium name="Genoscope - CEA"/>
            <person name="William W."/>
        </authorList>
    </citation>
    <scope>NUCLEOTIDE SEQUENCE</scope>
</reference>
<name>A0A816PTI4_BRANA</name>
<dbReference type="AlphaFoldDB" id="A0A816PTI4"/>
<dbReference type="PANTHER" id="PTHR10540:SF22">
    <property type="entry name" value="JAB1_MPN_MOV34 METALLOENZYME DOMAIN-CONTAINING PROTEIN"/>
    <property type="match status" value="1"/>
</dbReference>
<dbReference type="Gramene" id="CDY06213">
    <property type="protein sequence ID" value="CDY06213"/>
    <property type="gene ID" value="GSBRNA2T00122122001"/>
</dbReference>
<dbReference type="OMA" id="WSFDQTH"/>
<dbReference type="GO" id="GO:0008237">
    <property type="term" value="F:metallopeptidase activity"/>
    <property type="evidence" value="ECO:0007669"/>
    <property type="project" value="InterPro"/>
</dbReference>
<dbReference type="Gene3D" id="3.40.140.10">
    <property type="entry name" value="Cytidine Deaminase, domain 2"/>
    <property type="match status" value="1"/>
</dbReference>
<evidence type="ECO:0000259" key="1">
    <source>
        <dbReference type="Pfam" id="PF01398"/>
    </source>
</evidence>
<proteinExistence type="predicted"/>
<dbReference type="PANTHER" id="PTHR10540">
    <property type="entry name" value="EUKARYOTIC TRANSLATION INITIATION FACTOR 3 SUBUNIT F-RELATED"/>
    <property type="match status" value="1"/>
</dbReference>
<dbReference type="Pfam" id="PF01398">
    <property type="entry name" value="JAB"/>
    <property type="match status" value="1"/>
</dbReference>
<sequence>MTIEKVVVHPLVLRNIFHKHHCVVKNTGRRGVGVLLGWRHGGIVSVTNSYAVLFKEDSVWSFDQTHHESMLRMFESVSERDVVVGWYSTSPEPHVNNLDMHAVFRKHPDTNAISNKCSTVTLRGEFAEEKALALNGTDVEGWTVTVKVLPPAMTELMSGKSPRELALEYVAARNC</sequence>
<gene>
    <name evidence="2" type="ORF">DARMORV10_A09P66980.1</name>
</gene>
<protein>
    <submittedName>
        <fullName evidence="2">(rape) hypothetical protein</fullName>
    </submittedName>
</protein>